<feature type="compositionally biased region" description="Low complexity" evidence="1">
    <location>
        <begin position="9"/>
        <end position="27"/>
    </location>
</feature>
<reference evidence="2" key="1">
    <citation type="submission" date="2022-11" db="EMBL/GenBank/DDBJ databases">
        <title>Chromosome-level genome of Pogonophryne albipinna.</title>
        <authorList>
            <person name="Jo E."/>
        </authorList>
    </citation>
    <scope>NUCLEOTIDE SEQUENCE</scope>
    <source>
        <strain evidence="2">SGF0006</strain>
        <tissue evidence="2">Muscle</tissue>
    </source>
</reference>
<name>A0AAD6BAA8_9TELE</name>
<gene>
    <name evidence="2" type="ORF">JOQ06_027227</name>
</gene>
<feature type="non-terminal residue" evidence="2">
    <location>
        <position position="1"/>
    </location>
</feature>
<proteinExistence type="predicted"/>
<organism evidence="2 3">
    <name type="scientific">Pogonophryne albipinna</name>
    <dbReference type="NCBI Taxonomy" id="1090488"/>
    <lineage>
        <taxon>Eukaryota</taxon>
        <taxon>Metazoa</taxon>
        <taxon>Chordata</taxon>
        <taxon>Craniata</taxon>
        <taxon>Vertebrata</taxon>
        <taxon>Euteleostomi</taxon>
        <taxon>Actinopterygii</taxon>
        <taxon>Neopterygii</taxon>
        <taxon>Teleostei</taxon>
        <taxon>Neoteleostei</taxon>
        <taxon>Acanthomorphata</taxon>
        <taxon>Eupercaria</taxon>
        <taxon>Perciformes</taxon>
        <taxon>Notothenioidei</taxon>
        <taxon>Pogonophryne</taxon>
    </lineage>
</organism>
<feature type="compositionally biased region" description="Basic and acidic residues" evidence="1">
    <location>
        <begin position="93"/>
        <end position="120"/>
    </location>
</feature>
<feature type="region of interest" description="Disordered" evidence="1">
    <location>
        <begin position="93"/>
        <end position="121"/>
    </location>
</feature>
<dbReference type="EMBL" id="JAPTMU010000007">
    <property type="protein sequence ID" value="KAJ4940937.1"/>
    <property type="molecule type" value="Genomic_DNA"/>
</dbReference>
<feature type="region of interest" description="Disordered" evidence="1">
    <location>
        <begin position="1"/>
        <end position="73"/>
    </location>
</feature>
<keyword evidence="3" id="KW-1185">Reference proteome</keyword>
<evidence type="ECO:0000313" key="3">
    <source>
        <dbReference type="Proteomes" id="UP001219934"/>
    </source>
</evidence>
<dbReference type="AlphaFoldDB" id="A0AAD6BAA8"/>
<evidence type="ECO:0000256" key="1">
    <source>
        <dbReference type="SAM" id="MobiDB-lite"/>
    </source>
</evidence>
<comment type="caution">
    <text evidence="2">The sequence shown here is derived from an EMBL/GenBank/DDBJ whole genome shotgun (WGS) entry which is preliminary data.</text>
</comment>
<evidence type="ECO:0000313" key="2">
    <source>
        <dbReference type="EMBL" id="KAJ4940937.1"/>
    </source>
</evidence>
<dbReference type="Proteomes" id="UP001219934">
    <property type="component" value="Unassembled WGS sequence"/>
</dbReference>
<feature type="non-terminal residue" evidence="2">
    <location>
        <position position="163"/>
    </location>
</feature>
<sequence length="163" mass="17793">TVVTEPSPHGGHSASSLQSAHSQPLLSDLPAPSVHRGSLTPWRSSAEGLRPPGNKQQRDRQGGSFLFQLTSPNLIPPRLSPPLILGLWMRHPQGEKSREREKDIYLREEPQREGGKERTAHGCLEAIPSGEQAAAKHTGHRAEVLMAERTLHPLLASAGPIRQ</sequence>
<protein>
    <submittedName>
        <fullName evidence="2">Uncharacterized protein</fullName>
    </submittedName>
</protein>
<accession>A0AAD6BAA8</accession>